<feature type="transmembrane region" description="Helical" evidence="2">
    <location>
        <begin position="12"/>
        <end position="29"/>
    </location>
</feature>
<keyword evidence="2" id="KW-0812">Transmembrane</keyword>
<reference evidence="3" key="2">
    <citation type="submission" date="2020-09" db="EMBL/GenBank/DDBJ databases">
        <authorList>
            <person name="Sun Q."/>
            <person name="Zhou Y."/>
        </authorList>
    </citation>
    <scope>NUCLEOTIDE SEQUENCE</scope>
    <source>
        <strain evidence="3">CGMCC 1.12785</strain>
    </source>
</reference>
<proteinExistence type="predicted"/>
<keyword evidence="2" id="KW-1133">Transmembrane helix</keyword>
<keyword evidence="2" id="KW-0472">Membrane</keyword>
<gene>
    <name evidence="3" type="ORF">GCM10011333_31940</name>
</gene>
<evidence type="ECO:0000313" key="3">
    <source>
        <dbReference type="EMBL" id="GGA26724.1"/>
    </source>
</evidence>
<accession>A0A8J2XLX5</accession>
<evidence type="ECO:0000313" key="4">
    <source>
        <dbReference type="Proteomes" id="UP000616114"/>
    </source>
</evidence>
<evidence type="ECO:0000256" key="2">
    <source>
        <dbReference type="SAM" id="Phobius"/>
    </source>
</evidence>
<sequence>MVDLNATDHGWIAGLVSAAVPLAYAAWLTRPGGAMHRQSSVGAGAGAGAASRSAPAHEWSCTVTS</sequence>
<protein>
    <submittedName>
        <fullName evidence="3">Uncharacterized protein</fullName>
    </submittedName>
</protein>
<dbReference type="EMBL" id="BMFY01000019">
    <property type="protein sequence ID" value="GGA26724.1"/>
    <property type="molecule type" value="Genomic_DNA"/>
</dbReference>
<reference evidence="3" key="1">
    <citation type="journal article" date="2014" name="Int. J. Syst. Evol. Microbiol.">
        <title>Complete genome sequence of Corynebacterium casei LMG S-19264T (=DSM 44701T), isolated from a smear-ripened cheese.</title>
        <authorList>
            <consortium name="US DOE Joint Genome Institute (JGI-PGF)"/>
            <person name="Walter F."/>
            <person name="Albersmeier A."/>
            <person name="Kalinowski J."/>
            <person name="Ruckert C."/>
        </authorList>
    </citation>
    <scope>NUCLEOTIDE SEQUENCE</scope>
    <source>
        <strain evidence="3">CGMCC 1.12785</strain>
    </source>
</reference>
<evidence type="ECO:0000256" key="1">
    <source>
        <dbReference type="SAM" id="MobiDB-lite"/>
    </source>
</evidence>
<dbReference type="AlphaFoldDB" id="A0A8J2XLX5"/>
<name>A0A8J2XLX5_9MICO</name>
<comment type="caution">
    <text evidence="3">The sequence shown here is derived from an EMBL/GenBank/DDBJ whole genome shotgun (WGS) entry which is preliminary data.</text>
</comment>
<dbReference type="Proteomes" id="UP000616114">
    <property type="component" value="Unassembled WGS sequence"/>
</dbReference>
<organism evidence="3 4">
    <name type="scientific">Sediminivirga luteola</name>
    <dbReference type="NCBI Taxonomy" id="1774748"/>
    <lineage>
        <taxon>Bacteria</taxon>
        <taxon>Bacillati</taxon>
        <taxon>Actinomycetota</taxon>
        <taxon>Actinomycetes</taxon>
        <taxon>Micrococcales</taxon>
        <taxon>Brevibacteriaceae</taxon>
        <taxon>Sediminivirga</taxon>
    </lineage>
</organism>
<feature type="region of interest" description="Disordered" evidence="1">
    <location>
        <begin position="38"/>
        <end position="65"/>
    </location>
</feature>
<keyword evidence="4" id="KW-1185">Reference proteome</keyword>